<name>A0A327YYS9_9BACL</name>
<feature type="transmembrane region" description="Helical" evidence="1">
    <location>
        <begin position="40"/>
        <end position="61"/>
    </location>
</feature>
<protein>
    <submittedName>
        <fullName evidence="2">Uncharacterized membrane protein (DUF485 family)</fullName>
    </submittedName>
</protein>
<evidence type="ECO:0000256" key="1">
    <source>
        <dbReference type="SAM" id="Phobius"/>
    </source>
</evidence>
<keyword evidence="1" id="KW-0812">Transmembrane</keyword>
<sequence>MGMQERSLQQTTRQQQTSLDYTKIVQSASFQHLMKAKRNFIFPFTLFFLAFYFTLPILTSYSKVLNNPAIGSISWAWIFAFAQFIMTWTLCSLYSKRAAKFDELVEKIKQEVSKGGEG</sequence>
<dbReference type="RefSeq" id="WP_111643458.1">
    <property type="nucleotide sequence ID" value="NZ_QLMH01000001.1"/>
</dbReference>
<dbReference type="InterPro" id="IPR007436">
    <property type="entry name" value="DUF485"/>
</dbReference>
<organism evidence="2 3">
    <name type="scientific">Paranoxybacillus vitaminiphilus</name>
    <dbReference type="NCBI Taxonomy" id="581036"/>
    <lineage>
        <taxon>Bacteria</taxon>
        <taxon>Bacillati</taxon>
        <taxon>Bacillota</taxon>
        <taxon>Bacilli</taxon>
        <taxon>Bacillales</taxon>
        <taxon>Anoxybacillaceae</taxon>
        <taxon>Paranoxybacillus</taxon>
    </lineage>
</organism>
<accession>A0A327YYS9</accession>
<dbReference type="PANTHER" id="PTHR38441:SF1">
    <property type="entry name" value="MEMBRANE PROTEIN"/>
    <property type="match status" value="1"/>
</dbReference>
<dbReference type="AlphaFoldDB" id="A0A327YYS9"/>
<proteinExistence type="predicted"/>
<feature type="transmembrane region" description="Helical" evidence="1">
    <location>
        <begin position="73"/>
        <end position="94"/>
    </location>
</feature>
<dbReference type="Pfam" id="PF04341">
    <property type="entry name" value="DUF485"/>
    <property type="match status" value="1"/>
</dbReference>
<dbReference type="Proteomes" id="UP000248555">
    <property type="component" value="Unassembled WGS sequence"/>
</dbReference>
<comment type="caution">
    <text evidence="2">The sequence shown here is derived from an EMBL/GenBank/DDBJ whole genome shotgun (WGS) entry which is preliminary data.</text>
</comment>
<gene>
    <name evidence="2" type="ORF">B0I26_10130</name>
</gene>
<reference evidence="2 3" key="1">
    <citation type="submission" date="2018-06" db="EMBL/GenBank/DDBJ databases">
        <title>Genomic Encyclopedia of Type Strains, Phase III (KMG-III): the genomes of soil and plant-associated and newly described type strains.</title>
        <authorList>
            <person name="Whitman W."/>
        </authorList>
    </citation>
    <scope>NUCLEOTIDE SEQUENCE [LARGE SCALE GENOMIC DNA]</scope>
    <source>
        <strain evidence="2 3">CGMCC 1.8979</strain>
    </source>
</reference>
<dbReference type="OrthoDB" id="2886991at2"/>
<keyword evidence="1" id="KW-0472">Membrane</keyword>
<keyword evidence="3" id="KW-1185">Reference proteome</keyword>
<keyword evidence="1" id="KW-1133">Transmembrane helix</keyword>
<dbReference type="PANTHER" id="PTHR38441">
    <property type="entry name" value="INTEGRAL MEMBRANE PROTEIN-RELATED"/>
    <property type="match status" value="1"/>
</dbReference>
<dbReference type="EMBL" id="QLMH01000001">
    <property type="protein sequence ID" value="RAK23079.1"/>
    <property type="molecule type" value="Genomic_DNA"/>
</dbReference>
<evidence type="ECO:0000313" key="3">
    <source>
        <dbReference type="Proteomes" id="UP000248555"/>
    </source>
</evidence>
<evidence type="ECO:0000313" key="2">
    <source>
        <dbReference type="EMBL" id="RAK23079.1"/>
    </source>
</evidence>